<evidence type="ECO:0008006" key="3">
    <source>
        <dbReference type="Google" id="ProtNLM"/>
    </source>
</evidence>
<evidence type="ECO:0000313" key="2">
    <source>
        <dbReference type="Proteomes" id="UP000198825"/>
    </source>
</evidence>
<dbReference type="STRING" id="546874.SAMN04488544_1904"/>
<proteinExistence type="predicted"/>
<dbReference type="AlphaFoldDB" id="A0A1H2ME06"/>
<reference evidence="2" key="1">
    <citation type="submission" date="2016-10" db="EMBL/GenBank/DDBJ databases">
        <authorList>
            <person name="Varghese N."/>
            <person name="Submissions S."/>
        </authorList>
    </citation>
    <scope>NUCLEOTIDE SEQUENCE [LARGE SCALE GENOMIC DNA]</scope>
    <source>
        <strain evidence="2">DSM 21743</strain>
    </source>
</reference>
<dbReference type="RefSeq" id="WP_091074208.1">
    <property type="nucleotide sequence ID" value="NZ_LT629799.1"/>
</dbReference>
<accession>A0A1H2ME06</accession>
<dbReference type="Proteomes" id="UP000198825">
    <property type="component" value="Chromosome I"/>
</dbReference>
<evidence type="ECO:0000313" key="1">
    <source>
        <dbReference type="EMBL" id="SDU91517.1"/>
    </source>
</evidence>
<dbReference type="EMBL" id="LT629799">
    <property type="protein sequence ID" value="SDU91517.1"/>
    <property type="molecule type" value="Genomic_DNA"/>
</dbReference>
<protein>
    <recommendedName>
        <fullName evidence="3">Anti-sigma-K factor rskA</fullName>
    </recommendedName>
</protein>
<gene>
    <name evidence="1" type="ORF">SAMN04488544_1904</name>
</gene>
<keyword evidence="2" id="KW-1185">Reference proteome</keyword>
<dbReference type="OrthoDB" id="4328740at2"/>
<name>A0A1H2ME06_9ACTN</name>
<sequence length="191" mass="20772">MHTDPELLALLALGEEGGTEADRAHVASCRVCAAELEELRHVVVLAREAADVAISDPDPRVWDAIRSEIRSGTDGRDELSVRTHLRGVGEAWARASADASLETDEHGRRVLQVTLDADLPDSGLRQAWLVHRDDPRQRQTLGVLDGRHGLWTVAHAIDLTQFAILDISQQSFGSTEHSGDSIVRGELVPAA</sequence>
<organism evidence="1 2">
    <name type="scientific">Microlunatus sagamiharensis</name>
    <dbReference type="NCBI Taxonomy" id="546874"/>
    <lineage>
        <taxon>Bacteria</taxon>
        <taxon>Bacillati</taxon>
        <taxon>Actinomycetota</taxon>
        <taxon>Actinomycetes</taxon>
        <taxon>Propionibacteriales</taxon>
        <taxon>Propionibacteriaceae</taxon>
        <taxon>Microlunatus</taxon>
    </lineage>
</organism>